<dbReference type="AlphaFoldDB" id="A0A1X6WSG8"/>
<proteinExistence type="predicted"/>
<evidence type="ECO:0008006" key="4">
    <source>
        <dbReference type="Google" id="ProtNLM"/>
    </source>
</evidence>
<protein>
    <recommendedName>
        <fullName evidence="4">Pore forming protein ebsA</fullName>
    </recommendedName>
</protein>
<dbReference type="RefSeq" id="WP_086952791.1">
    <property type="nucleotide sequence ID" value="NZ_FWFD01000021.1"/>
</dbReference>
<evidence type="ECO:0000256" key="1">
    <source>
        <dbReference type="SAM" id="Phobius"/>
    </source>
</evidence>
<accession>A0A1X6WSG8</accession>
<feature type="transmembrane region" description="Helical" evidence="1">
    <location>
        <begin position="43"/>
        <end position="62"/>
    </location>
</feature>
<feature type="transmembrane region" description="Helical" evidence="1">
    <location>
        <begin position="20"/>
        <end position="37"/>
    </location>
</feature>
<gene>
    <name evidence="2" type="ORF">FM121_13820</name>
</gene>
<sequence length="146" mass="16723">MSTSKIHVFRYQPELSGTIIYWSMTFVLFLLSMIGLLEVQGRINLFSIVTFLIFLLFGYLGTRRKMILTNEQLKVSAILKKNCYQIDIDKIKKVSVGSHGITIKTDAKEYAYVMFPPSKNSFVSNLKQESLFTGSIYSIEKSVDEK</sequence>
<organism evidence="2 3">
    <name type="scientific">Vagococcus fluvialis bH819</name>
    <dbReference type="NCBI Taxonomy" id="1255619"/>
    <lineage>
        <taxon>Bacteria</taxon>
        <taxon>Bacillati</taxon>
        <taxon>Bacillota</taxon>
        <taxon>Bacilli</taxon>
        <taxon>Lactobacillales</taxon>
        <taxon>Enterococcaceae</taxon>
        <taxon>Vagococcus</taxon>
    </lineage>
</organism>
<reference evidence="3" key="1">
    <citation type="submission" date="2017-02" db="EMBL/GenBank/DDBJ databases">
        <authorList>
            <person name="Dridi B."/>
        </authorList>
    </citation>
    <scope>NUCLEOTIDE SEQUENCE [LARGE SCALE GENOMIC DNA]</scope>
    <source>
        <strain evidence="3">bH819</strain>
    </source>
</reference>
<name>A0A1X6WSG8_9ENTE</name>
<dbReference type="Proteomes" id="UP000195918">
    <property type="component" value="Unassembled WGS sequence"/>
</dbReference>
<keyword evidence="3" id="KW-1185">Reference proteome</keyword>
<keyword evidence="1" id="KW-0472">Membrane</keyword>
<evidence type="ECO:0000313" key="2">
    <source>
        <dbReference type="EMBL" id="SLM87172.1"/>
    </source>
</evidence>
<dbReference type="Pfam" id="PF17255">
    <property type="entry name" value="EbsA"/>
    <property type="match status" value="1"/>
</dbReference>
<dbReference type="OrthoDB" id="2233065at2"/>
<keyword evidence="1" id="KW-0812">Transmembrane</keyword>
<dbReference type="EMBL" id="FWFD01000021">
    <property type="protein sequence ID" value="SLM87172.1"/>
    <property type="molecule type" value="Genomic_DNA"/>
</dbReference>
<keyword evidence="1" id="KW-1133">Transmembrane helix</keyword>
<evidence type="ECO:0000313" key="3">
    <source>
        <dbReference type="Proteomes" id="UP000195918"/>
    </source>
</evidence>
<dbReference type="InterPro" id="IPR020215">
    <property type="entry name" value="EbsA-like"/>
</dbReference>